<dbReference type="AlphaFoldDB" id="F5ZF90"/>
<dbReference type="OrthoDB" id="5406098at2"/>
<proteinExistence type="predicted"/>
<feature type="region of interest" description="Disordered" evidence="1">
    <location>
        <begin position="76"/>
        <end position="198"/>
    </location>
</feature>
<evidence type="ECO:0000313" key="3">
    <source>
        <dbReference type="EMBL" id="AEF04946.1"/>
    </source>
</evidence>
<reference evidence="3 4" key="1">
    <citation type="journal article" date="2011" name="J. Bacteriol.">
        <title>Complete genome sequence of the polycyclic aromatic hydrocarbon-degrading bacterium Alteromonas sp. strain SN2.</title>
        <authorList>
            <person name="Jin H.M."/>
            <person name="Jeong H."/>
            <person name="Moon E.J."/>
            <person name="Math R.K."/>
            <person name="Lee K."/>
            <person name="Kim H.J."/>
            <person name="Jeon C.O."/>
            <person name="Oh T.K."/>
            <person name="Kim J.F."/>
        </authorList>
    </citation>
    <scope>NUCLEOTIDE SEQUENCE [LARGE SCALE GENOMIC DNA]</scope>
    <source>
        <strain evidence="4">JCM 17741 / KACC 18427 / KCTC 11700BP / SN2</strain>
    </source>
</reference>
<keyword evidence="2" id="KW-1133">Transmembrane helix</keyword>
<evidence type="ECO:0000313" key="4">
    <source>
        <dbReference type="Proteomes" id="UP000000683"/>
    </source>
</evidence>
<dbReference type="KEGG" id="alt:ambt_17205"/>
<feature type="compositionally biased region" description="Polar residues" evidence="1">
    <location>
        <begin position="131"/>
        <end position="164"/>
    </location>
</feature>
<name>F5ZF90_ALTNA</name>
<evidence type="ECO:0000256" key="1">
    <source>
        <dbReference type="SAM" id="MobiDB-lite"/>
    </source>
</evidence>
<protein>
    <submittedName>
        <fullName evidence="3">Uncharacterized protein</fullName>
    </submittedName>
</protein>
<keyword evidence="4" id="KW-1185">Reference proteome</keyword>
<accession>F5ZF90</accession>
<dbReference type="EMBL" id="CP002339">
    <property type="protein sequence ID" value="AEF04946.1"/>
    <property type="molecule type" value="Genomic_DNA"/>
</dbReference>
<feature type="compositionally biased region" description="Polar residues" evidence="1">
    <location>
        <begin position="174"/>
        <end position="196"/>
    </location>
</feature>
<keyword evidence="2" id="KW-0812">Transmembrane</keyword>
<gene>
    <name evidence="3" type="ordered locus">ambt_17205</name>
</gene>
<feature type="compositionally biased region" description="Basic and acidic residues" evidence="1">
    <location>
        <begin position="103"/>
        <end position="128"/>
    </location>
</feature>
<dbReference type="RefSeq" id="WP_013785865.1">
    <property type="nucleotide sequence ID" value="NC_015554.1"/>
</dbReference>
<sequence>MSVVNKMLKDLEAREGVEQPQARYEPPQKKSVSALTIVVFLLVIVTIALAVWVLLNPAPSVSSAVLPSESMPITDTNEVSLTEPSPAILPTSLTASAQPSTESAEKERAEKETAEKVSAEKVSAEKGSVEASLSQNDDTNTPQNLSKPMQASAQVAQDTSSEKATATEGEYLKSPSSRAASDASINPTSNPDNSPTGIFVAKTVSKSVDSLKTAESAPVPRFSKQIDNNKNAPAIDEQVRLALDNNDYNTAIRLMQQKAQSHPTDISVKKKLASLLFASGQVEQAQALLQGMLVNSPDDHSVRLMLSRLYVKQGLTTLAIENANGAVSSPRNPLSVELLSFRANLLQQHGEFDKSLNDYLVLTKRRPLEPKWWLGAAISADSLHQSALAFHAFSQVVKIDTQQTLSPNVHHYAQERMARLREVVK</sequence>
<dbReference type="InterPro" id="IPR011990">
    <property type="entry name" value="TPR-like_helical_dom_sf"/>
</dbReference>
<dbReference type="Proteomes" id="UP000000683">
    <property type="component" value="Chromosome"/>
</dbReference>
<dbReference type="HOGENOM" id="CLU_053124_0_0_6"/>
<feature type="transmembrane region" description="Helical" evidence="2">
    <location>
        <begin position="32"/>
        <end position="55"/>
    </location>
</feature>
<dbReference type="Gene3D" id="1.25.40.10">
    <property type="entry name" value="Tetratricopeptide repeat domain"/>
    <property type="match status" value="1"/>
</dbReference>
<keyword evidence="2" id="KW-0472">Membrane</keyword>
<organism evidence="3 4">
    <name type="scientific">Alteromonas naphthalenivorans</name>
    <dbReference type="NCBI Taxonomy" id="715451"/>
    <lineage>
        <taxon>Bacteria</taxon>
        <taxon>Pseudomonadati</taxon>
        <taxon>Pseudomonadota</taxon>
        <taxon>Gammaproteobacteria</taxon>
        <taxon>Alteromonadales</taxon>
        <taxon>Alteromonadaceae</taxon>
        <taxon>Alteromonas/Salinimonas group</taxon>
        <taxon>Alteromonas</taxon>
    </lineage>
</organism>
<dbReference type="Pfam" id="PF14559">
    <property type="entry name" value="TPR_19"/>
    <property type="match status" value="1"/>
</dbReference>
<dbReference type="eggNOG" id="COG0457">
    <property type="taxonomic scope" value="Bacteria"/>
</dbReference>
<dbReference type="SUPFAM" id="SSF48452">
    <property type="entry name" value="TPR-like"/>
    <property type="match status" value="1"/>
</dbReference>
<evidence type="ECO:0000256" key="2">
    <source>
        <dbReference type="SAM" id="Phobius"/>
    </source>
</evidence>